<evidence type="ECO:0000313" key="2">
    <source>
        <dbReference type="EMBL" id="HIZ38393.1"/>
    </source>
</evidence>
<name>A0A9D2J6H2_9FIRM</name>
<keyword evidence="1" id="KW-0472">Membrane</keyword>
<gene>
    <name evidence="2" type="ORF">H9968_00485</name>
</gene>
<feature type="transmembrane region" description="Helical" evidence="1">
    <location>
        <begin position="12"/>
        <end position="28"/>
    </location>
</feature>
<keyword evidence="1" id="KW-0812">Transmembrane</keyword>
<proteinExistence type="predicted"/>
<reference evidence="2" key="1">
    <citation type="journal article" date="2021" name="PeerJ">
        <title>Extensive microbial diversity within the chicken gut microbiome revealed by metagenomics and culture.</title>
        <authorList>
            <person name="Gilroy R."/>
            <person name="Ravi A."/>
            <person name="Getino M."/>
            <person name="Pursley I."/>
            <person name="Horton D.L."/>
            <person name="Alikhan N.F."/>
            <person name="Baker D."/>
            <person name="Gharbi K."/>
            <person name="Hall N."/>
            <person name="Watson M."/>
            <person name="Adriaenssens E.M."/>
            <person name="Foster-Nyarko E."/>
            <person name="Jarju S."/>
            <person name="Secka A."/>
            <person name="Antonio M."/>
            <person name="Oren A."/>
            <person name="Chaudhuri R.R."/>
            <person name="La Ragione R."/>
            <person name="Hildebrand F."/>
            <person name="Pallen M.J."/>
        </authorList>
    </citation>
    <scope>NUCLEOTIDE SEQUENCE</scope>
    <source>
        <strain evidence="2">CHK179-28034</strain>
    </source>
</reference>
<feature type="transmembrane region" description="Helical" evidence="1">
    <location>
        <begin position="160"/>
        <end position="178"/>
    </location>
</feature>
<comment type="caution">
    <text evidence="2">The sequence shown here is derived from an EMBL/GenBank/DDBJ whole genome shotgun (WGS) entry which is preliminary data.</text>
</comment>
<dbReference type="InterPro" id="IPR036938">
    <property type="entry name" value="PAP2/HPO_sf"/>
</dbReference>
<feature type="transmembrane region" description="Helical" evidence="1">
    <location>
        <begin position="48"/>
        <end position="72"/>
    </location>
</feature>
<feature type="transmembrane region" description="Helical" evidence="1">
    <location>
        <begin position="81"/>
        <end position="99"/>
    </location>
</feature>
<evidence type="ECO:0000256" key="1">
    <source>
        <dbReference type="SAM" id="Phobius"/>
    </source>
</evidence>
<dbReference type="Proteomes" id="UP000824049">
    <property type="component" value="Unassembled WGS sequence"/>
</dbReference>
<sequence length="225" mass="26192">MRDKLNQYKHVLLLLYFPFYLAAFRYLENIRPDRLHIISSPLDQYIPFIPVFILPYLFWFLYIAGPGLYFLFCEKEVFCRLMYFGMIGMTVFLVVSWVYPNGLAIRPDSFADNNVFTQLTRFVYSVDTATNVLPSIHVFNSVGIYLAVKDSERLSQKKGIQYASLIMTTLIILSTMFVKQHSVVDVVAGLTLSYVSYELVYGGRAVQIWNSMNMVKYRKKEELKS</sequence>
<protein>
    <submittedName>
        <fullName evidence="2">Phosphatase PAP2 family protein</fullName>
    </submittedName>
</protein>
<evidence type="ECO:0000313" key="3">
    <source>
        <dbReference type="Proteomes" id="UP000824049"/>
    </source>
</evidence>
<keyword evidence="1" id="KW-1133">Transmembrane helix</keyword>
<accession>A0A9D2J6H2</accession>
<dbReference type="EMBL" id="DXBR01000007">
    <property type="protein sequence ID" value="HIZ38393.1"/>
    <property type="molecule type" value="Genomic_DNA"/>
</dbReference>
<feature type="transmembrane region" description="Helical" evidence="1">
    <location>
        <begin position="129"/>
        <end position="148"/>
    </location>
</feature>
<dbReference type="AlphaFoldDB" id="A0A9D2J6H2"/>
<reference evidence="2" key="2">
    <citation type="submission" date="2021-04" db="EMBL/GenBank/DDBJ databases">
        <authorList>
            <person name="Gilroy R."/>
        </authorList>
    </citation>
    <scope>NUCLEOTIDE SEQUENCE</scope>
    <source>
        <strain evidence="2">CHK179-28034</strain>
    </source>
</reference>
<dbReference type="GO" id="GO:0016020">
    <property type="term" value="C:membrane"/>
    <property type="evidence" value="ECO:0007669"/>
    <property type="project" value="UniProtKB-SubCell"/>
</dbReference>
<dbReference type="SUPFAM" id="SSF48317">
    <property type="entry name" value="Acid phosphatase/Vanadium-dependent haloperoxidase"/>
    <property type="match status" value="1"/>
</dbReference>
<organism evidence="2 3">
    <name type="scientific">Candidatus Anaerobutyricum stercoris</name>
    <dbReference type="NCBI Taxonomy" id="2838457"/>
    <lineage>
        <taxon>Bacteria</taxon>
        <taxon>Bacillati</taxon>
        <taxon>Bacillota</taxon>
        <taxon>Clostridia</taxon>
        <taxon>Lachnospirales</taxon>
        <taxon>Lachnospiraceae</taxon>
        <taxon>Anaerobutyricum</taxon>
    </lineage>
</organism>